<feature type="signal peptide" evidence="1">
    <location>
        <begin position="1"/>
        <end position="28"/>
    </location>
</feature>
<accession>A0A561WLE5</accession>
<dbReference type="EMBL" id="VIWY01000002">
    <property type="protein sequence ID" value="TWG24665.1"/>
    <property type="molecule type" value="Genomic_DNA"/>
</dbReference>
<feature type="chain" id="PRO_5021887117" evidence="1">
    <location>
        <begin position="29"/>
        <end position="109"/>
    </location>
</feature>
<reference evidence="2 3" key="1">
    <citation type="submission" date="2019-06" db="EMBL/GenBank/DDBJ databases">
        <title>Sequencing the genomes of 1000 actinobacteria strains.</title>
        <authorList>
            <person name="Klenk H.-P."/>
        </authorList>
    </citation>
    <scope>NUCLEOTIDE SEQUENCE [LARGE SCALE GENOMIC DNA]</scope>
    <source>
        <strain evidence="2 3">DSM 43866</strain>
    </source>
</reference>
<evidence type="ECO:0000313" key="3">
    <source>
        <dbReference type="Proteomes" id="UP000320239"/>
    </source>
</evidence>
<comment type="caution">
    <text evidence="2">The sequence shown here is derived from an EMBL/GenBank/DDBJ whole genome shotgun (WGS) entry which is preliminary data.</text>
</comment>
<dbReference type="Proteomes" id="UP000320239">
    <property type="component" value="Unassembled WGS sequence"/>
</dbReference>
<evidence type="ECO:0000256" key="1">
    <source>
        <dbReference type="SAM" id="SignalP"/>
    </source>
</evidence>
<dbReference type="RefSeq" id="WP_122977741.1">
    <property type="nucleotide sequence ID" value="NZ_BOMX01000111.1"/>
</dbReference>
<keyword evidence="3" id="KW-1185">Reference proteome</keyword>
<gene>
    <name evidence="2" type="ORF">FHX34_1021225</name>
</gene>
<proteinExistence type="predicted"/>
<organism evidence="2 3">
    <name type="scientific">Actinoplanes teichomyceticus</name>
    <dbReference type="NCBI Taxonomy" id="1867"/>
    <lineage>
        <taxon>Bacteria</taxon>
        <taxon>Bacillati</taxon>
        <taxon>Actinomycetota</taxon>
        <taxon>Actinomycetes</taxon>
        <taxon>Micromonosporales</taxon>
        <taxon>Micromonosporaceae</taxon>
        <taxon>Actinoplanes</taxon>
    </lineage>
</organism>
<name>A0A561WLE5_ACTTI</name>
<protein>
    <submittedName>
        <fullName evidence="2">Uncharacterized protein</fullName>
    </submittedName>
</protein>
<sequence length="109" mass="11839">MKHVTRMVLTAGITAAAALSVGAGAASAVPRTAPTAVQQVASGHDDPDELQFYDWYGSKSACKKAGNKGEQRDEWYDFSCDQGRGKHRYEWGLYIAMDDEDRHGGGDDD</sequence>
<evidence type="ECO:0000313" key="2">
    <source>
        <dbReference type="EMBL" id="TWG24665.1"/>
    </source>
</evidence>
<dbReference type="AlphaFoldDB" id="A0A561WLE5"/>
<keyword evidence="1" id="KW-0732">Signal</keyword>